<dbReference type="GO" id="GO:0010181">
    <property type="term" value="F:FMN binding"/>
    <property type="evidence" value="ECO:0007669"/>
    <property type="project" value="InterPro"/>
</dbReference>
<dbReference type="Proteomes" id="UP000182379">
    <property type="component" value="Unassembled WGS sequence"/>
</dbReference>
<dbReference type="InterPro" id="IPR029039">
    <property type="entry name" value="Flavoprotein-like_sf"/>
</dbReference>
<dbReference type="RefSeq" id="WP_074707873.1">
    <property type="nucleotide sequence ID" value="NZ_CAMEFB010000055.1"/>
</dbReference>
<dbReference type="PROSITE" id="PS51257">
    <property type="entry name" value="PROKAR_LIPOPROTEIN"/>
    <property type="match status" value="1"/>
</dbReference>
<keyword evidence="1" id="KW-0732">Signal</keyword>
<proteinExistence type="predicted"/>
<dbReference type="PANTHER" id="PTHR39201:SF1">
    <property type="entry name" value="FLAVODOXIN-LIKE DOMAIN-CONTAINING PROTEIN"/>
    <property type="match status" value="1"/>
</dbReference>
<accession>A0A1H3A0P7</accession>
<dbReference type="Gene3D" id="3.40.50.360">
    <property type="match status" value="1"/>
</dbReference>
<dbReference type="PANTHER" id="PTHR39201">
    <property type="entry name" value="EXPORTED PROTEIN-RELATED"/>
    <property type="match status" value="1"/>
</dbReference>
<evidence type="ECO:0000259" key="2">
    <source>
        <dbReference type="PROSITE" id="PS50902"/>
    </source>
</evidence>
<evidence type="ECO:0000313" key="3">
    <source>
        <dbReference type="EMBL" id="SDX22489.1"/>
    </source>
</evidence>
<dbReference type="EMBL" id="FNOP01000017">
    <property type="protein sequence ID" value="SDX22489.1"/>
    <property type="molecule type" value="Genomic_DNA"/>
</dbReference>
<sequence>MKWKKAISIVCMALSLLAVTACGGQQAAQNGGGKAAGTAAAEKAPAKAKKVLVVYYTNTHRTEQVAKAIAGETGGDLYLLDLENPYTTADLDYNNKSSRVYQEHDDPRLRNVALKNAKPANWQDYDTVFVGYPIWWGIAAWPMDTFVKSNDFTGKTVIPFATAYSSGMGSSADQLKEMAGSKGSWLQGRCFTGTLQDSQVKDWVKSLGVK</sequence>
<feature type="domain" description="Flavodoxin-like" evidence="2">
    <location>
        <begin position="51"/>
        <end position="210"/>
    </location>
</feature>
<feature type="chain" id="PRO_5032705328" evidence="1">
    <location>
        <begin position="28"/>
        <end position="210"/>
    </location>
</feature>
<name>A0A1H3A0P7_ACIFE</name>
<dbReference type="PROSITE" id="PS50902">
    <property type="entry name" value="FLAVODOXIN_LIKE"/>
    <property type="match status" value="1"/>
</dbReference>
<protein>
    <submittedName>
        <fullName evidence="3">Flavodoxin</fullName>
    </submittedName>
</protein>
<reference evidence="3 4" key="1">
    <citation type="submission" date="2016-10" db="EMBL/GenBank/DDBJ databases">
        <authorList>
            <person name="Varghese N."/>
            <person name="Submissions S."/>
        </authorList>
    </citation>
    <scope>NUCLEOTIDE SEQUENCE [LARGE SCALE GENOMIC DNA]</scope>
    <source>
        <strain evidence="3 4">WCC6</strain>
    </source>
</reference>
<evidence type="ECO:0000313" key="4">
    <source>
        <dbReference type="Proteomes" id="UP000182379"/>
    </source>
</evidence>
<gene>
    <name evidence="3" type="ORF">SAMN05216495_11735</name>
</gene>
<comment type="caution">
    <text evidence="3">The sequence shown here is derived from an EMBL/GenBank/DDBJ whole genome shotgun (WGS) entry which is preliminary data.</text>
</comment>
<feature type="signal peptide" evidence="1">
    <location>
        <begin position="1"/>
        <end position="27"/>
    </location>
</feature>
<dbReference type="GO" id="GO:0016651">
    <property type="term" value="F:oxidoreductase activity, acting on NAD(P)H"/>
    <property type="evidence" value="ECO:0007669"/>
    <property type="project" value="UniProtKB-ARBA"/>
</dbReference>
<dbReference type="SUPFAM" id="SSF52218">
    <property type="entry name" value="Flavoproteins"/>
    <property type="match status" value="1"/>
</dbReference>
<dbReference type="Pfam" id="PF12682">
    <property type="entry name" value="Flavodoxin_4"/>
    <property type="match status" value="1"/>
</dbReference>
<evidence type="ECO:0000256" key="1">
    <source>
        <dbReference type="SAM" id="SignalP"/>
    </source>
</evidence>
<organism evidence="3 4">
    <name type="scientific">Acidaminococcus fermentans</name>
    <dbReference type="NCBI Taxonomy" id="905"/>
    <lineage>
        <taxon>Bacteria</taxon>
        <taxon>Bacillati</taxon>
        <taxon>Bacillota</taxon>
        <taxon>Negativicutes</taxon>
        <taxon>Acidaminococcales</taxon>
        <taxon>Acidaminococcaceae</taxon>
        <taxon>Acidaminococcus</taxon>
    </lineage>
</organism>
<dbReference type="AlphaFoldDB" id="A0A1H3A0P7"/>
<dbReference type="InterPro" id="IPR008254">
    <property type="entry name" value="Flavodoxin/NO_synth"/>
</dbReference>